<keyword evidence="2" id="KW-1185">Reference proteome</keyword>
<reference evidence="1 2" key="1">
    <citation type="submission" date="2018-01" db="EMBL/GenBank/DDBJ databases">
        <authorList>
            <person name="Gaut B.S."/>
            <person name="Morton B.R."/>
            <person name="Clegg M.T."/>
            <person name="Duvall M.R."/>
        </authorList>
    </citation>
    <scope>NUCLEOTIDE SEQUENCE [LARGE SCALE GENOMIC DNA]</scope>
    <source>
        <strain evidence="1 2">HR-AY</strain>
    </source>
</reference>
<evidence type="ECO:0000313" key="2">
    <source>
        <dbReference type="Proteomes" id="UP000237310"/>
    </source>
</evidence>
<organism evidence="1 2">
    <name type="scientific">Flavobacterium alvei</name>
    <dbReference type="NCBI Taxonomy" id="2080416"/>
    <lineage>
        <taxon>Bacteria</taxon>
        <taxon>Pseudomonadati</taxon>
        <taxon>Bacteroidota</taxon>
        <taxon>Flavobacteriia</taxon>
        <taxon>Flavobacteriales</taxon>
        <taxon>Flavobacteriaceae</taxon>
        <taxon>Flavobacterium</taxon>
    </lineage>
</organism>
<name>A0A2S5ADW5_9FLAO</name>
<proteinExistence type="predicted"/>
<sequence>MKKIRGNKRRLNKIEQWRINSLEIDFNFLQKSNKDYIKFRIFPWNPVAMSLNNFPKPKGKIRKKIIESFFDIYESWNIQLKELGKPYYLKIWLFEPDIYNSQVVCAINEKIEYYENIFLEVEIAKKISKSSLDKISNRINNYDWEYRIEENPIFENEFLRENFISEAAYLEEQKWLKNQLNKPHRIIDQKRNGIAEKIYLFKSSDVWIGEK</sequence>
<accession>A0A2S5ADW5</accession>
<evidence type="ECO:0000313" key="1">
    <source>
        <dbReference type="EMBL" id="POY40770.1"/>
    </source>
</evidence>
<gene>
    <name evidence="1" type="ORF">C3L50_04540</name>
</gene>
<dbReference type="AlphaFoldDB" id="A0A2S5ADW5"/>
<dbReference type="RefSeq" id="WP_103804956.1">
    <property type="nucleotide sequence ID" value="NZ_PQVG01000002.1"/>
</dbReference>
<dbReference type="EMBL" id="PQVG01000002">
    <property type="protein sequence ID" value="POY40770.1"/>
    <property type="molecule type" value="Genomic_DNA"/>
</dbReference>
<protein>
    <submittedName>
        <fullName evidence="1">Uncharacterized protein</fullName>
    </submittedName>
</protein>
<dbReference type="Proteomes" id="UP000237310">
    <property type="component" value="Unassembled WGS sequence"/>
</dbReference>
<comment type="caution">
    <text evidence="1">The sequence shown here is derived from an EMBL/GenBank/DDBJ whole genome shotgun (WGS) entry which is preliminary data.</text>
</comment>
<dbReference type="OrthoDB" id="6656969at2"/>